<evidence type="ECO:0000313" key="1">
    <source>
        <dbReference type="EMBL" id="SLN57429.1"/>
    </source>
</evidence>
<name>A0A1Y5T7M1_9RHOB</name>
<evidence type="ECO:0000313" key="2">
    <source>
        <dbReference type="Proteomes" id="UP000193077"/>
    </source>
</evidence>
<dbReference type="RefSeq" id="WP_085796759.1">
    <property type="nucleotide sequence ID" value="NZ_FWFO01000002.1"/>
</dbReference>
<keyword evidence="2" id="KW-1185">Reference proteome</keyword>
<organism evidence="1 2">
    <name type="scientific">Falsiruegeria litorea R37</name>
    <dbReference type="NCBI Taxonomy" id="1200284"/>
    <lineage>
        <taxon>Bacteria</taxon>
        <taxon>Pseudomonadati</taxon>
        <taxon>Pseudomonadota</taxon>
        <taxon>Alphaproteobacteria</taxon>
        <taxon>Rhodobacterales</taxon>
        <taxon>Roseobacteraceae</taxon>
        <taxon>Falsiruegeria</taxon>
    </lineage>
</organism>
<gene>
    <name evidence="1" type="ORF">TRL7639_03121</name>
</gene>
<proteinExistence type="predicted"/>
<sequence>MEWVAPVCEYVIARLPKDERGGANDYAMTAWQFGCRLLEACGYAQERPWGAALIAPPQVPERLPILEDIATVVLTIASQTNERGWRQADGMPVPGRPIRAAGAEWTVVKPTPTKVPPPTVGAGRGFGPAWFSDEVQEILELLGMVQAGAWTEQAHPVLLRIQPDAWAMNIPETDVFGAAFDACLATMPEDVKQAIVAISHPAPEDWVEDKIKTHFAGHEARAAEARLHGVELQAPDAAVMRRNLRAGWPRLQTHDVESLFYARWRLSLGWDPKVAKLLPLFHDRLANQMVKAVIEEMT</sequence>
<dbReference type="Proteomes" id="UP000193077">
    <property type="component" value="Unassembled WGS sequence"/>
</dbReference>
<protein>
    <submittedName>
        <fullName evidence="1">Uncharacterized protein</fullName>
    </submittedName>
</protein>
<accession>A0A1Y5T7M1</accession>
<dbReference type="OrthoDB" id="7665018at2"/>
<dbReference type="EMBL" id="FWFO01000002">
    <property type="protein sequence ID" value="SLN57429.1"/>
    <property type="molecule type" value="Genomic_DNA"/>
</dbReference>
<reference evidence="1 2" key="1">
    <citation type="submission" date="2017-03" db="EMBL/GenBank/DDBJ databases">
        <authorList>
            <person name="Afonso C.L."/>
            <person name="Miller P.J."/>
            <person name="Scott M.A."/>
            <person name="Spackman E."/>
            <person name="Goraichik I."/>
            <person name="Dimitrov K.M."/>
            <person name="Suarez D.L."/>
            <person name="Swayne D.E."/>
        </authorList>
    </citation>
    <scope>NUCLEOTIDE SEQUENCE [LARGE SCALE GENOMIC DNA]</scope>
    <source>
        <strain evidence="1 2">CECT 7639</strain>
    </source>
</reference>
<dbReference type="AlphaFoldDB" id="A0A1Y5T7M1"/>